<keyword evidence="1" id="KW-0812">Transmembrane</keyword>
<gene>
    <name evidence="2" type="ORF">DGG96_15270</name>
</gene>
<accession>A0A317U1R7</accession>
<protein>
    <submittedName>
        <fullName evidence="2">Uncharacterized protein</fullName>
    </submittedName>
</protein>
<dbReference type="AlphaFoldDB" id="A0A317U1R7"/>
<organism evidence="2 3">
    <name type="scientific">Legionella qingyii</name>
    <dbReference type="NCBI Taxonomy" id="2184757"/>
    <lineage>
        <taxon>Bacteria</taxon>
        <taxon>Pseudomonadati</taxon>
        <taxon>Pseudomonadota</taxon>
        <taxon>Gammaproteobacteria</taxon>
        <taxon>Legionellales</taxon>
        <taxon>Legionellaceae</taxon>
        <taxon>Legionella</taxon>
    </lineage>
</organism>
<evidence type="ECO:0000256" key="1">
    <source>
        <dbReference type="SAM" id="Phobius"/>
    </source>
</evidence>
<sequence>MVIWLLSYNIELFLLHLIDVVYCFFSYNYLLLIAILFVTINLLSNFLPTKLNSMGGLTIIEC</sequence>
<keyword evidence="1" id="KW-1133">Transmembrane helix</keyword>
<evidence type="ECO:0000313" key="3">
    <source>
        <dbReference type="Proteomes" id="UP000247152"/>
    </source>
</evidence>
<feature type="transmembrane region" description="Helical" evidence="1">
    <location>
        <begin position="12"/>
        <end position="43"/>
    </location>
</feature>
<name>A0A317U1R7_9GAMM</name>
<evidence type="ECO:0000313" key="2">
    <source>
        <dbReference type="EMBL" id="PWY54737.1"/>
    </source>
</evidence>
<keyword evidence="1" id="KW-0472">Membrane</keyword>
<dbReference type="EMBL" id="QHJG01000028">
    <property type="protein sequence ID" value="PWY54737.1"/>
    <property type="molecule type" value="Genomic_DNA"/>
</dbReference>
<dbReference type="Proteomes" id="UP000247152">
    <property type="component" value="Unassembled WGS sequence"/>
</dbReference>
<reference evidence="2 3" key="1">
    <citation type="submission" date="2018-05" db="EMBL/GenBank/DDBJ databases">
        <title>Legionella qingyii sp.nov., whole genome shotgun sequence.</title>
        <authorList>
            <person name="Wu H."/>
            <person name="Zhu Q."/>
            <person name="Hu C."/>
        </authorList>
    </citation>
    <scope>NUCLEOTIDE SEQUENCE [LARGE SCALE GENOMIC DNA]</scope>
    <source>
        <strain evidence="2 3">HEB18</strain>
    </source>
</reference>
<proteinExistence type="predicted"/>
<comment type="caution">
    <text evidence="2">The sequence shown here is derived from an EMBL/GenBank/DDBJ whole genome shotgun (WGS) entry which is preliminary data.</text>
</comment>